<dbReference type="EMBL" id="BMLF01000001">
    <property type="protein sequence ID" value="GGL84688.1"/>
    <property type="molecule type" value="Genomic_DNA"/>
</dbReference>
<sequence length="80" mass="8413">MIAAMRKSMLHVQQGRALAKKNRLIGGVSPKDLTEGANRRNPKAPPGIGQGLALRGPVQAWVSSGALGSRGRTSLRKPST</sequence>
<gene>
    <name evidence="2" type="ORF">GCM10011534_03210</name>
</gene>
<proteinExistence type="predicted"/>
<feature type="region of interest" description="Disordered" evidence="1">
    <location>
        <begin position="14"/>
        <end position="52"/>
    </location>
</feature>
<comment type="caution">
    <text evidence="2">The sequence shown here is derived from an EMBL/GenBank/DDBJ whole genome shotgun (WGS) entry which is preliminary data.</text>
</comment>
<evidence type="ECO:0000313" key="2">
    <source>
        <dbReference type="EMBL" id="GGL84688.1"/>
    </source>
</evidence>
<evidence type="ECO:0000256" key="1">
    <source>
        <dbReference type="SAM" id="MobiDB-lite"/>
    </source>
</evidence>
<dbReference type="AlphaFoldDB" id="A0A917SKB7"/>
<reference evidence="2" key="1">
    <citation type="journal article" date="2014" name="Int. J. Syst. Evol. Microbiol.">
        <title>Complete genome sequence of Corynebacterium casei LMG S-19264T (=DSM 44701T), isolated from a smear-ripened cheese.</title>
        <authorList>
            <consortium name="US DOE Joint Genome Institute (JGI-PGF)"/>
            <person name="Walter F."/>
            <person name="Albersmeier A."/>
            <person name="Kalinowski J."/>
            <person name="Ruckert C."/>
        </authorList>
    </citation>
    <scope>NUCLEOTIDE SEQUENCE</scope>
    <source>
        <strain evidence="2">CGMCC 1.6293</strain>
    </source>
</reference>
<evidence type="ECO:0000313" key="3">
    <source>
        <dbReference type="Proteomes" id="UP000649829"/>
    </source>
</evidence>
<dbReference type="Proteomes" id="UP000649829">
    <property type="component" value="Unassembled WGS sequence"/>
</dbReference>
<reference evidence="2" key="2">
    <citation type="submission" date="2020-09" db="EMBL/GenBank/DDBJ databases">
        <authorList>
            <person name="Sun Q."/>
            <person name="Zhou Y."/>
        </authorList>
    </citation>
    <scope>NUCLEOTIDE SEQUENCE</scope>
    <source>
        <strain evidence="2">CGMCC 1.6293</strain>
    </source>
</reference>
<accession>A0A917SKB7</accession>
<organism evidence="2 3">
    <name type="scientific">Pseudooceanicola nanhaiensis</name>
    <dbReference type="NCBI Taxonomy" id="375761"/>
    <lineage>
        <taxon>Bacteria</taxon>
        <taxon>Pseudomonadati</taxon>
        <taxon>Pseudomonadota</taxon>
        <taxon>Alphaproteobacteria</taxon>
        <taxon>Rhodobacterales</taxon>
        <taxon>Paracoccaceae</taxon>
        <taxon>Pseudooceanicola</taxon>
    </lineage>
</organism>
<keyword evidence="3" id="KW-1185">Reference proteome</keyword>
<name>A0A917SKB7_9RHOB</name>
<protein>
    <submittedName>
        <fullName evidence="2">Uncharacterized protein</fullName>
    </submittedName>
</protein>